<dbReference type="Gene3D" id="1.20.5.540">
    <property type="entry name" value="Single helix bin"/>
    <property type="match status" value="1"/>
</dbReference>
<keyword evidence="10 18" id="KW-0547">Nucleotide-binding</keyword>
<dbReference type="InterPro" id="IPR019748">
    <property type="entry name" value="FERM_central"/>
</dbReference>
<dbReference type="SUPFAM" id="SSF56112">
    <property type="entry name" value="Protein kinase-like (PK-like)"/>
    <property type="match status" value="1"/>
</dbReference>
<evidence type="ECO:0000256" key="8">
    <source>
        <dbReference type="ARBA" id="ARBA00022553"/>
    </source>
</evidence>
<dbReference type="PANTHER" id="PTHR46221">
    <property type="entry name" value="FERM AND PDZ DOMAIN-CONTAINING PROTEIN FAMILY MEMBER"/>
    <property type="match status" value="1"/>
</dbReference>
<dbReference type="SUPFAM" id="SSF50729">
    <property type="entry name" value="PH domain-like"/>
    <property type="match status" value="1"/>
</dbReference>
<dbReference type="SMART" id="SM00295">
    <property type="entry name" value="B41"/>
    <property type="match status" value="1"/>
</dbReference>
<dbReference type="InterPro" id="IPR014352">
    <property type="entry name" value="FERM/acyl-CoA-bd_prot_sf"/>
</dbReference>
<dbReference type="InterPro" id="IPR041390">
    <property type="entry name" value="FADK_N"/>
</dbReference>
<dbReference type="Gene3D" id="3.10.20.90">
    <property type="entry name" value="Phosphatidylinositol 3-kinase Catalytic Subunit, Chain A, domain 1"/>
    <property type="match status" value="1"/>
</dbReference>
<dbReference type="EC" id="2.7.10.2" evidence="5"/>
<evidence type="ECO:0000256" key="6">
    <source>
        <dbReference type="ARBA" id="ARBA00022475"/>
    </source>
</evidence>
<feature type="domain" description="FERM" evidence="21">
    <location>
        <begin position="29"/>
        <end position="342"/>
    </location>
</feature>
<dbReference type="InterPro" id="IPR020635">
    <property type="entry name" value="Tyr_kinase_cat_dom"/>
</dbReference>
<dbReference type="InterPro" id="IPR000719">
    <property type="entry name" value="Prot_kinase_dom"/>
</dbReference>
<dbReference type="Pfam" id="PF21477">
    <property type="entry name" value="FERM_C_FAK1"/>
    <property type="match status" value="1"/>
</dbReference>
<dbReference type="GO" id="GO:0005886">
    <property type="term" value="C:plasma membrane"/>
    <property type="evidence" value="ECO:0007669"/>
    <property type="project" value="UniProtKB-SubCell"/>
</dbReference>
<dbReference type="InterPro" id="IPR000299">
    <property type="entry name" value="FERM_domain"/>
</dbReference>
<dbReference type="Gene3D" id="3.30.200.20">
    <property type="entry name" value="Phosphorylase Kinase, domain 1"/>
    <property type="match status" value="1"/>
</dbReference>
<dbReference type="Pfam" id="PF18038">
    <property type="entry name" value="FERM_N_2"/>
    <property type="match status" value="1"/>
</dbReference>
<keyword evidence="7" id="KW-0963">Cytoplasm</keyword>
<dbReference type="GO" id="GO:0042995">
    <property type="term" value="C:cell projection"/>
    <property type="evidence" value="ECO:0007669"/>
    <property type="project" value="UniProtKB-SubCell"/>
</dbReference>
<evidence type="ECO:0000256" key="16">
    <source>
        <dbReference type="ARBA" id="ARBA00023273"/>
    </source>
</evidence>
<evidence type="ECO:0000256" key="2">
    <source>
        <dbReference type="ARBA" id="ARBA00004316"/>
    </source>
</evidence>
<dbReference type="Proteomes" id="UP000694701">
    <property type="component" value="Unplaced"/>
</dbReference>
<dbReference type="GO" id="GO:0007172">
    <property type="term" value="P:signal complex assembly"/>
    <property type="evidence" value="ECO:0007669"/>
    <property type="project" value="InterPro"/>
</dbReference>
<accession>A0A8C2J4Z1</accession>
<evidence type="ECO:0000256" key="14">
    <source>
        <dbReference type="ARBA" id="ARBA00023136"/>
    </source>
</evidence>
<dbReference type="FunFam" id="1.20.80.10:FF:000004">
    <property type="entry name" value="Protein-tyrosine kinase 2-beta isoform 1"/>
    <property type="match status" value="1"/>
</dbReference>
<dbReference type="SUPFAM" id="SSF68993">
    <property type="entry name" value="FAT domain of focal adhesion kinase"/>
    <property type="match status" value="1"/>
</dbReference>
<dbReference type="PROSITE" id="PS50057">
    <property type="entry name" value="FERM_3"/>
    <property type="match status" value="1"/>
</dbReference>
<dbReference type="InterPro" id="IPR011993">
    <property type="entry name" value="PH-like_dom_sf"/>
</dbReference>
<evidence type="ECO:0000256" key="11">
    <source>
        <dbReference type="ARBA" id="ARBA00022777"/>
    </source>
</evidence>
<keyword evidence="15" id="KW-0829">Tyrosine-protein kinase</keyword>
<evidence type="ECO:0000256" key="1">
    <source>
        <dbReference type="ARBA" id="ARBA00004246"/>
    </source>
</evidence>
<evidence type="ECO:0000256" key="17">
    <source>
        <dbReference type="ARBA" id="ARBA00051245"/>
    </source>
</evidence>
<dbReference type="Gene3D" id="2.30.29.30">
    <property type="entry name" value="Pleckstrin-homology domain (PH domain)/Phosphotyrosine-binding domain (PTB)"/>
    <property type="match status" value="1"/>
</dbReference>
<evidence type="ECO:0000256" key="7">
    <source>
        <dbReference type="ARBA" id="ARBA00022490"/>
    </source>
</evidence>
<feature type="region of interest" description="Disordered" evidence="19">
    <location>
        <begin position="700"/>
        <end position="737"/>
    </location>
</feature>
<evidence type="ECO:0000313" key="23">
    <source>
        <dbReference type="Proteomes" id="UP000694701"/>
    </source>
</evidence>
<evidence type="ECO:0000256" key="4">
    <source>
        <dbReference type="ARBA" id="ARBA00004496"/>
    </source>
</evidence>
<feature type="binding site" evidence="18">
    <location>
        <position position="427"/>
    </location>
    <ligand>
        <name>ATP</name>
        <dbReference type="ChEBI" id="CHEBI:30616"/>
    </ligand>
</feature>
<proteinExistence type="predicted"/>
<keyword evidence="8" id="KW-0597">Phosphoprotein</keyword>
<dbReference type="SMART" id="SM00219">
    <property type="entry name" value="TyrKc"/>
    <property type="match status" value="1"/>
</dbReference>
<dbReference type="Pfam" id="PF00373">
    <property type="entry name" value="FERM_M"/>
    <property type="match status" value="1"/>
</dbReference>
<dbReference type="InterPro" id="IPR017441">
    <property type="entry name" value="Protein_kinase_ATP_BS"/>
</dbReference>
<keyword evidence="12 18" id="KW-0067">ATP-binding</keyword>
<evidence type="ECO:0000313" key="22">
    <source>
        <dbReference type="Ensembl" id="ENSCCRP00020088752.1"/>
    </source>
</evidence>
<feature type="domain" description="Protein kinase" evidence="20">
    <location>
        <begin position="395"/>
        <end position="653"/>
    </location>
</feature>
<dbReference type="Pfam" id="PF07714">
    <property type="entry name" value="PK_Tyr_Ser-Thr"/>
    <property type="match status" value="1"/>
</dbReference>
<dbReference type="InterPro" id="IPR041784">
    <property type="entry name" value="FAK1/PYK2_FERM_C"/>
</dbReference>
<keyword evidence="6" id="KW-1003">Cell membrane</keyword>
<dbReference type="Gene3D" id="1.20.80.10">
    <property type="match status" value="1"/>
</dbReference>
<reference evidence="22" key="1">
    <citation type="submission" date="2025-08" db="UniProtKB">
        <authorList>
            <consortium name="Ensembl"/>
        </authorList>
    </citation>
    <scope>IDENTIFICATION</scope>
</reference>
<dbReference type="InterPro" id="IPR011009">
    <property type="entry name" value="Kinase-like_dom_sf"/>
</dbReference>
<dbReference type="InterPro" id="IPR035963">
    <property type="entry name" value="FERM_2"/>
</dbReference>
<feature type="compositionally biased region" description="Polar residues" evidence="19">
    <location>
        <begin position="710"/>
        <end position="720"/>
    </location>
</feature>
<dbReference type="FunFam" id="1.10.510.10:FF:000039">
    <property type="entry name" value="Focal adhesion kinase, isoform D"/>
    <property type="match status" value="1"/>
</dbReference>
<dbReference type="Ensembl" id="ENSCCRT00020097036.1">
    <property type="protein sequence ID" value="ENSCCRP00020088752.1"/>
    <property type="gene ID" value="ENSCCRG00020039693.1"/>
</dbReference>
<evidence type="ECO:0000259" key="21">
    <source>
        <dbReference type="PROSITE" id="PS50057"/>
    </source>
</evidence>
<dbReference type="SUPFAM" id="SSF47031">
    <property type="entry name" value="Second domain of FERM"/>
    <property type="match status" value="1"/>
</dbReference>
<dbReference type="AlphaFoldDB" id="A0A8C2J4Z1"/>
<evidence type="ECO:0000256" key="10">
    <source>
        <dbReference type="ARBA" id="ARBA00022741"/>
    </source>
</evidence>
<protein>
    <recommendedName>
        <fullName evidence="5">non-specific protein-tyrosine kinase</fullName>
        <ecNumber evidence="5">2.7.10.2</ecNumber>
    </recommendedName>
</protein>
<dbReference type="GO" id="GO:0005925">
    <property type="term" value="C:focal adhesion"/>
    <property type="evidence" value="ECO:0007669"/>
    <property type="project" value="UniProtKB-SubCell"/>
</dbReference>
<dbReference type="InterPro" id="IPR049385">
    <property type="entry name" value="FAK1-like_FERM_C"/>
</dbReference>
<evidence type="ECO:0000256" key="5">
    <source>
        <dbReference type="ARBA" id="ARBA00011903"/>
    </source>
</evidence>
<dbReference type="GO" id="GO:0004715">
    <property type="term" value="F:non-membrane spanning protein tyrosine kinase activity"/>
    <property type="evidence" value="ECO:0007669"/>
    <property type="project" value="UniProtKB-EC"/>
</dbReference>
<dbReference type="InterPro" id="IPR036137">
    <property type="entry name" value="Focal_adhe_kin_target_dom_sf"/>
</dbReference>
<keyword evidence="13" id="KW-0965">Cell junction</keyword>
<dbReference type="InterPro" id="IPR029071">
    <property type="entry name" value="Ubiquitin-like_domsf"/>
</dbReference>
<evidence type="ECO:0000256" key="18">
    <source>
        <dbReference type="PROSITE-ProRule" id="PRU10141"/>
    </source>
</evidence>
<comment type="subcellular location">
    <subcellularLocation>
        <location evidence="1">Cell junction</location>
        <location evidence="1">Focal adhesion</location>
    </subcellularLocation>
    <subcellularLocation>
        <location evidence="3">Cell membrane</location>
        <topology evidence="3">Peripheral membrane protein</topology>
        <orientation evidence="3">Cytoplasmic side</orientation>
    </subcellularLocation>
    <subcellularLocation>
        <location evidence="2">Cell projection</location>
    </subcellularLocation>
    <subcellularLocation>
        <location evidence="4">Cytoplasm</location>
    </subcellularLocation>
</comment>
<dbReference type="GO" id="GO:0008284">
    <property type="term" value="P:positive regulation of cell population proliferation"/>
    <property type="evidence" value="ECO:0007669"/>
    <property type="project" value="UniProtKB-ARBA"/>
</dbReference>
<dbReference type="Gene3D" id="1.10.510.10">
    <property type="entry name" value="Transferase(Phosphotransferase) domain 1"/>
    <property type="match status" value="1"/>
</dbReference>
<feature type="region of interest" description="Disordered" evidence="19">
    <location>
        <begin position="801"/>
        <end position="852"/>
    </location>
</feature>
<evidence type="ECO:0000256" key="13">
    <source>
        <dbReference type="ARBA" id="ARBA00022949"/>
    </source>
</evidence>
<dbReference type="Gene3D" id="1.20.120.330">
    <property type="entry name" value="Nucleotidyltransferases domain 2"/>
    <property type="match status" value="1"/>
</dbReference>
<dbReference type="CDD" id="cd05056">
    <property type="entry name" value="PTKc_FAK"/>
    <property type="match status" value="1"/>
</dbReference>
<evidence type="ECO:0000259" key="20">
    <source>
        <dbReference type="PROSITE" id="PS50011"/>
    </source>
</evidence>
<feature type="compositionally biased region" description="Basic and acidic residues" evidence="19">
    <location>
        <begin position="801"/>
        <end position="819"/>
    </location>
</feature>
<dbReference type="GO" id="GO:0005524">
    <property type="term" value="F:ATP binding"/>
    <property type="evidence" value="ECO:0007669"/>
    <property type="project" value="UniProtKB-UniRule"/>
</dbReference>
<dbReference type="InterPro" id="IPR005189">
    <property type="entry name" value="Focal_adhesion_kin_target_dom"/>
</dbReference>
<dbReference type="PROSITE" id="PS00107">
    <property type="entry name" value="PROTEIN_KINASE_ATP"/>
    <property type="match status" value="1"/>
</dbReference>
<dbReference type="PANTHER" id="PTHR46221:SF9">
    <property type="entry name" value="NON-SPECIFIC PROTEIN-TYROSINE KINASE"/>
    <property type="match status" value="1"/>
</dbReference>
<dbReference type="InterPro" id="IPR001245">
    <property type="entry name" value="Ser-Thr/Tyr_kinase_cat_dom"/>
</dbReference>
<dbReference type="CDD" id="cd13190">
    <property type="entry name" value="FERM_C_FAK1"/>
    <property type="match status" value="1"/>
</dbReference>
<dbReference type="PROSITE" id="PS50011">
    <property type="entry name" value="PROTEIN_KINASE_DOM"/>
    <property type="match status" value="1"/>
</dbReference>
<sequence>MPNHTLGAGAKARLSAGTERAPGAPDRVLKVFHHFENNSEHSTCSSNIRHGDATDVRGIIQKIVDIHKVKHVACFGLRLTHVPSGDIHWLHPDMGVSHVREKYEQNRPQDEWRYELRIRYLPKGFLSQFAEDKPTLSYFYQQVKNDYMLEVADQVEQEIALKLGCLEIRRFYREMRGNALDKKSNYELLEFLNRYLMLIFKAKTLRKQIQQTFKQFANLNDEQSIMKFFEILAPVRRFDKECFRCALGSSWVIQVDLAIGPEEGISYLTDKGSTGNPTHLANFTQVQSIHYSCVEEKERKGVLQLDVAGAAEPLTISTPFFATAENMADLIDGYCRLLNAVSQSFIVRPQKEGERALPSIPNLWIAQLLSFRFVTVGFLCSSSVAQDYEIQRDRIELGRCIGEGQFGDVHQGVYISPENPALSVAIKTCKNCTSDSVREKFLQEALTMRQFDHPHIVKLIGIITENPVWIIMELCTLGELRSFLQIRKYNLDLSALILFAYQLSTALAYLESKRFVHRDIAARNVLVSSTDCVKLGDFGLSRYMEDSSYYKASKGKLPIKWMAPESINFRRFTSASDVWMFGVCMWEILMFGIKPFQGVKNNDVIGRIENGERLAMPQNCPPTLYSLMTKCWAYDPSKRPRFTELKTQLSTILDEEKAQQEERFRMEMRRQVTVSWDSGNSDEAPPKTMCLERPLVPISPRSSDGYFPSPQHSGQHNHYQGSGYPGAHVPGAGYPPQASVLDPHETWNHHRQEVPVWSPNMEDGGALGRSQGMPAHLMEETLIKQQQQMEEDQRWLQQEESFLKPESRNSRGSMDREDSALQAPVKHVAPPKKPPRPGAPSHLTNLNPVDSYNEGVKIQPQEISPPPTANLDRSSDKVYENVTGLVKAVIEMSSRIQPAPPEEYVPMVKIEMAQKLLNSDLAELISKMRLAQQYVLTSLQQDYKKQMLTAAHALAVDAKNLLDVIDQARLKMR</sequence>
<dbReference type="CDD" id="cd14473">
    <property type="entry name" value="FERM_B-lobe"/>
    <property type="match status" value="1"/>
</dbReference>
<evidence type="ECO:0000256" key="15">
    <source>
        <dbReference type="ARBA" id="ARBA00023137"/>
    </source>
</evidence>
<evidence type="ECO:0000256" key="19">
    <source>
        <dbReference type="SAM" id="MobiDB-lite"/>
    </source>
</evidence>
<dbReference type="InterPro" id="IPR008266">
    <property type="entry name" value="Tyr_kinase_AS"/>
</dbReference>
<keyword evidence="9" id="KW-0808">Transferase</keyword>
<dbReference type="GO" id="GO:0005737">
    <property type="term" value="C:cytoplasm"/>
    <property type="evidence" value="ECO:0007669"/>
    <property type="project" value="UniProtKB-SubCell"/>
</dbReference>
<dbReference type="Pfam" id="PF03623">
    <property type="entry name" value="Focal_AT"/>
    <property type="match status" value="2"/>
</dbReference>
<dbReference type="FunFam" id="3.30.200.20:FF:000047">
    <property type="entry name" value="focal adhesion kinase 1 isoform X2"/>
    <property type="match status" value="1"/>
</dbReference>
<dbReference type="InterPro" id="IPR019749">
    <property type="entry name" value="Band_41_domain"/>
</dbReference>
<feature type="region of interest" description="Disordered" evidence="19">
    <location>
        <begin position="1"/>
        <end position="21"/>
    </location>
</feature>
<evidence type="ECO:0000256" key="3">
    <source>
        <dbReference type="ARBA" id="ARBA00004413"/>
    </source>
</evidence>
<comment type="catalytic activity">
    <reaction evidence="17">
        <text>L-tyrosyl-[protein] + ATP = O-phospho-L-tyrosyl-[protein] + ADP + H(+)</text>
        <dbReference type="Rhea" id="RHEA:10596"/>
        <dbReference type="Rhea" id="RHEA-COMP:10136"/>
        <dbReference type="Rhea" id="RHEA-COMP:20101"/>
        <dbReference type="ChEBI" id="CHEBI:15378"/>
        <dbReference type="ChEBI" id="CHEBI:30616"/>
        <dbReference type="ChEBI" id="CHEBI:46858"/>
        <dbReference type="ChEBI" id="CHEBI:61978"/>
        <dbReference type="ChEBI" id="CHEBI:456216"/>
        <dbReference type="EC" id="2.7.10.2"/>
    </reaction>
</comment>
<evidence type="ECO:0000256" key="9">
    <source>
        <dbReference type="ARBA" id="ARBA00022679"/>
    </source>
</evidence>
<dbReference type="SUPFAM" id="SSF54236">
    <property type="entry name" value="Ubiquitin-like"/>
    <property type="match status" value="1"/>
</dbReference>
<dbReference type="PROSITE" id="PS00109">
    <property type="entry name" value="PROTEIN_KINASE_TYR"/>
    <property type="match status" value="1"/>
</dbReference>
<organism evidence="22 23">
    <name type="scientific">Cyprinus carpio</name>
    <name type="common">Common carp</name>
    <dbReference type="NCBI Taxonomy" id="7962"/>
    <lineage>
        <taxon>Eukaryota</taxon>
        <taxon>Metazoa</taxon>
        <taxon>Chordata</taxon>
        <taxon>Craniata</taxon>
        <taxon>Vertebrata</taxon>
        <taxon>Euteleostomi</taxon>
        <taxon>Actinopterygii</taxon>
        <taxon>Neopterygii</taxon>
        <taxon>Teleostei</taxon>
        <taxon>Ostariophysi</taxon>
        <taxon>Cypriniformes</taxon>
        <taxon>Cyprinidae</taxon>
        <taxon>Cyprininae</taxon>
        <taxon>Cyprinus</taxon>
    </lineage>
</organism>
<dbReference type="FunFam" id="2.30.29.30:FF:000058">
    <property type="entry name" value="focal adhesion kinase 1 isoform X1"/>
    <property type="match status" value="1"/>
</dbReference>
<keyword evidence="16" id="KW-0966">Cell projection</keyword>
<keyword evidence="11" id="KW-0418">Kinase</keyword>
<dbReference type="PRINTS" id="PR00109">
    <property type="entry name" value="TYRKINASE"/>
</dbReference>
<name>A0A8C2J4Z1_CYPCA</name>
<evidence type="ECO:0000256" key="12">
    <source>
        <dbReference type="ARBA" id="ARBA00022840"/>
    </source>
</evidence>
<keyword evidence="14" id="KW-0472">Membrane</keyword>
<dbReference type="FunFam" id="3.10.20.90:FF:000021">
    <property type="entry name" value="focal adhesion kinase 1 isoform X1"/>
    <property type="match status" value="1"/>
</dbReference>